<evidence type="ECO:0000313" key="13">
    <source>
        <dbReference type="Proteomes" id="UP000198539"/>
    </source>
</evidence>
<evidence type="ECO:0000256" key="3">
    <source>
        <dbReference type="ARBA" id="ARBA00022475"/>
    </source>
</evidence>
<dbReference type="SUPFAM" id="SSF52540">
    <property type="entry name" value="P-loop containing nucleoside triphosphate hydrolases"/>
    <property type="match status" value="1"/>
</dbReference>
<evidence type="ECO:0000256" key="1">
    <source>
        <dbReference type="ARBA" id="ARBA00004651"/>
    </source>
</evidence>
<accession>A0A1H2QXX6</accession>
<dbReference type="InterPro" id="IPR039421">
    <property type="entry name" value="Type_1_exporter"/>
</dbReference>
<comment type="subcellular location">
    <subcellularLocation>
        <location evidence="1">Cell membrane</location>
        <topology evidence="1">Multi-pass membrane protein</topology>
    </subcellularLocation>
</comment>
<dbReference type="Gene3D" id="3.40.50.300">
    <property type="entry name" value="P-loop containing nucleotide triphosphate hydrolases"/>
    <property type="match status" value="1"/>
</dbReference>
<evidence type="ECO:0000256" key="8">
    <source>
        <dbReference type="ARBA" id="ARBA00023136"/>
    </source>
</evidence>
<dbReference type="STRING" id="564137.SAMN04488238_101132"/>
<keyword evidence="3" id="KW-1003">Cell membrane</keyword>
<dbReference type="Gene3D" id="1.20.1560.10">
    <property type="entry name" value="ABC transporter type 1, transmembrane domain"/>
    <property type="match status" value="1"/>
</dbReference>
<dbReference type="CDD" id="cd18552">
    <property type="entry name" value="ABC_6TM_MsbA_like"/>
    <property type="match status" value="1"/>
</dbReference>
<dbReference type="PROSITE" id="PS00211">
    <property type="entry name" value="ABC_TRANSPORTER_1"/>
    <property type="match status" value="1"/>
</dbReference>
<evidence type="ECO:0000256" key="9">
    <source>
        <dbReference type="SAM" id="Phobius"/>
    </source>
</evidence>
<dbReference type="InterPro" id="IPR011527">
    <property type="entry name" value="ABC1_TM_dom"/>
</dbReference>
<dbReference type="InterPro" id="IPR003593">
    <property type="entry name" value="AAA+_ATPase"/>
</dbReference>
<feature type="transmembrane region" description="Helical" evidence="9">
    <location>
        <begin position="37"/>
        <end position="61"/>
    </location>
</feature>
<keyword evidence="2" id="KW-0813">Transport</keyword>
<keyword evidence="6 12" id="KW-0067">ATP-binding</keyword>
<evidence type="ECO:0000256" key="5">
    <source>
        <dbReference type="ARBA" id="ARBA00022741"/>
    </source>
</evidence>
<evidence type="ECO:0000313" key="12">
    <source>
        <dbReference type="EMBL" id="SDW11788.1"/>
    </source>
</evidence>
<feature type="transmembrane region" description="Helical" evidence="9">
    <location>
        <begin position="178"/>
        <end position="198"/>
    </location>
</feature>
<feature type="transmembrane region" description="Helical" evidence="9">
    <location>
        <begin position="253"/>
        <end position="282"/>
    </location>
</feature>
<dbReference type="PANTHER" id="PTHR43394">
    <property type="entry name" value="ATP-DEPENDENT PERMEASE MDL1, MITOCHONDRIAL"/>
    <property type="match status" value="1"/>
</dbReference>
<dbReference type="SMART" id="SM00382">
    <property type="entry name" value="AAA"/>
    <property type="match status" value="1"/>
</dbReference>
<dbReference type="GO" id="GO:0016887">
    <property type="term" value="F:ATP hydrolysis activity"/>
    <property type="evidence" value="ECO:0007669"/>
    <property type="project" value="InterPro"/>
</dbReference>
<dbReference type="InterPro" id="IPR036640">
    <property type="entry name" value="ABC1_TM_sf"/>
</dbReference>
<feature type="transmembrane region" description="Helical" evidence="9">
    <location>
        <begin position="76"/>
        <end position="94"/>
    </location>
</feature>
<dbReference type="InterPro" id="IPR003439">
    <property type="entry name" value="ABC_transporter-like_ATP-bd"/>
</dbReference>
<dbReference type="InterPro" id="IPR027417">
    <property type="entry name" value="P-loop_NTPase"/>
</dbReference>
<dbReference type="PROSITE" id="PS50929">
    <property type="entry name" value="ABC_TM1F"/>
    <property type="match status" value="1"/>
</dbReference>
<dbReference type="RefSeq" id="WP_092884371.1">
    <property type="nucleotide sequence ID" value="NZ_CP061498.1"/>
</dbReference>
<dbReference type="Proteomes" id="UP000198539">
    <property type="component" value="Unassembled WGS sequence"/>
</dbReference>
<keyword evidence="4 9" id="KW-0812">Transmembrane</keyword>
<dbReference type="PROSITE" id="PS50893">
    <property type="entry name" value="ABC_TRANSPORTER_2"/>
    <property type="match status" value="1"/>
</dbReference>
<dbReference type="SUPFAM" id="SSF90123">
    <property type="entry name" value="ABC transporter transmembrane region"/>
    <property type="match status" value="1"/>
</dbReference>
<dbReference type="EMBL" id="FNOM01000001">
    <property type="protein sequence ID" value="SDW11788.1"/>
    <property type="molecule type" value="Genomic_DNA"/>
</dbReference>
<dbReference type="InterPro" id="IPR017871">
    <property type="entry name" value="ABC_transporter-like_CS"/>
</dbReference>
<dbReference type="GO" id="GO:0005886">
    <property type="term" value="C:plasma membrane"/>
    <property type="evidence" value="ECO:0007669"/>
    <property type="project" value="UniProtKB-SubCell"/>
</dbReference>
<keyword evidence="7 9" id="KW-1133">Transmembrane helix</keyword>
<dbReference type="Pfam" id="PF00005">
    <property type="entry name" value="ABC_tran"/>
    <property type="match status" value="1"/>
</dbReference>
<evidence type="ECO:0000259" key="11">
    <source>
        <dbReference type="PROSITE" id="PS50929"/>
    </source>
</evidence>
<protein>
    <submittedName>
        <fullName evidence="12">ATP-binding cassette, subfamily B, MsbA</fullName>
    </submittedName>
</protein>
<evidence type="ECO:0000259" key="10">
    <source>
        <dbReference type="PROSITE" id="PS50893"/>
    </source>
</evidence>
<dbReference type="GO" id="GO:0005524">
    <property type="term" value="F:ATP binding"/>
    <property type="evidence" value="ECO:0007669"/>
    <property type="project" value="UniProtKB-KW"/>
</dbReference>
<dbReference type="Pfam" id="PF00664">
    <property type="entry name" value="ABC_membrane"/>
    <property type="match status" value="1"/>
</dbReference>
<proteinExistence type="predicted"/>
<dbReference type="GO" id="GO:0015421">
    <property type="term" value="F:ABC-type oligopeptide transporter activity"/>
    <property type="evidence" value="ECO:0007669"/>
    <property type="project" value="TreeGrafter"/>
</dbReference>
<evidence type="ECO:0000256" key="7">
    <source>
        <dbReference type="ARBA" id="ARBA00022989"/>
    </source>
</evidence>
<evidence type="ECO:0000256" key="4">
    <source>
        <dbReference type="ARBA" id="ARBA00022692"/>
    </source>
</evidence>
<keyword evidence="5" id="KW-0547">Nucleotide-binding</keyword>
<sequence>MTDTPPPHTQAPSKSLRAAADKEVGRWLWDGFVRRRLWLIGIAMALMAVEGSMLGAFSYLVRPMFDEVLVAGRADMVYVVAFGVAAVFVVRAVTRLIHRAIMAYTSETVIAEVQTTLLSHLMRLDQGFYQRHSPGNLIERVRGDTMAIGAVFTRLVPGVAREGVSVVALLAVAIYTDWLWTLIALLGIPLMILPMTALQRIVRRKSTTARQTAADSSNRLDEIFHGIATVQLTGSEAREAGRYRSIMARYVSAAIRAIIGQSAISSVIDLVAAIGFAAVLIYGGMQIIDGERTVGQFMSFFTAIGLIFDPLRKLGDITGLWQATLASLERLYALLAIKPTIVNPESPAVAPPARAHAEVSMHDVFFAYDEDPVLRGISLTAKVGTTTAIVGPSGAGKTTVFTLLTRLADPQSGGVMIGGQDIRGMDLHSLRGLFSVVSQDTALFDETIRDNVLMGAEGVSEERLHAALADAHVTEFLDSLPQGLDTRAGPRGSSLSGGQRQRVAIARALLRDAPILLLDEATSALDAKSESLVQAALDRLSAGRTTFVIAHRLATVRRADQILVMERGQIIETGNHDALMTQNGAYARLHALQFNTPGQKP</sequence>
<dbReference type="PANTHER" id="PTHR43394:SF1">
    <property type="entry name" value="ATP-BINDING CASSETTE SUB-FAMILY B MEMBER 10, MITOCHONDRIAL"/>
    <property type="match status" value="1"/>
</dbReference>
<dbReference type="AlphaFoldDB" id="A0A1H2QXX6"/>
<reference evidence="12 13" key="1">
    <citation type="submission" date="2016-10" db="EMBL/GenBank/DDBJ databases">
        <authorList>
            <person name="de Groot N.N."/>
        </authorList>
    </citation>
    <scope>NUCLEOTIDE SEQUENCE [LARGE SCALE GENOMIC DNA]</scope>
    <source>
        <strain evidence="12 13">CGMCC 1.8894</strain>
    </source>
</reference>
<name>A0A1H2QXX6_9RHOB</name>
<organism evidence="12 13">
    <name type="scientific">Roseicitreum antarcticum</name>
    <dbReference type="NCBI Taxonomy" id="564137"/>
    <lineage>
        <taxon>Bacteria</taxon>
        <taxon>Pseudomonadati</taxon>
        <taxon>Pseudomonadota</taxon>
        <taxon>Alphaproteobacteria</taxon>
        <taxon>Rhodobacterales</taxon>
        <taxon>Paracoccaceae</taxon>
        <taxon>Roseicitreum</taxon>
    </lineage>
</organism>
<evidence type="ECO:0000256" key="2">
    <source>
        <dbReference type="ARBA" id="ARBA00022448"/>
    </source>
</evidence>
<keyword evidence="13" id="KW-1185">Reference proteome</keyword>
<feature type="transmembrane region" description="Helical" evidence="9">
    <location>
        <begin position="147"/>
        <end position="172"/>
    </location>
</feature>
<gene>
    <name evidence="12" type="ORF">SAMN04488238_101132</name>
</gene>
<feature type="domain" description="ABC transporter" evidence="10">
    <location>
        <begin position="359"/>
        <end position="592"/>
    </location>
</feature>
<evidence type="ECO:0000256" key="6">
    <source>
        <dbReference type="ARBA" id="ARBA00022840"/>
    </source>
</evidence>
<keyword evidence="8 9" id="KW-0472">Membrane</keyword>
<dbReference type="OrthoDB" id="9808328at2"/>
<feature type="domain" description="ABC transmembrane type-1" evidence="11">
    <location>
        <begin position="42"/>
        <end position="323"/>
    </location>
</feature>
<dbReference type="FunFam" id="3.40.50.300:FF:000221">
    <property type="entry name" value="Multidrug ABC transporter ATP-binding protein"/>
    <property type="match status" value="1"/>
</dbReference>